<proteinExistence type="predicted"/>
<dbReference type="InterPro" id="IPR012340">
    <property type="entry name" value="NA-bd_OB-fold"/>
</dbReference>
<feature type="domain" description="DNA ligase OB-like" evidence="8">
    <location>
        <begin position="364"/>
        <end position="422"/>
    </location>
</feature>
<keyword evidence="5" id="KW-0234">DNA repair</keyword>
<comment type="cofactor">
    <cofactor evidence="1">
        <name>a divalent metal cation</name>
        <dbReference type="ChEBI" id="CHEBI:60240"/>
    </cofactor>
</comment>
<dbReference type="Gene3D" id="3.30.470.30">
    <property type="entry name" value="DNA ligase/mRNA capping enzyme"/>
    <property type="match status" value="1"/>
</dbReference>
<feature type="domain" description="ATP-dependent DNA ligase family profile" evidence="7">
    <location>
        <begin position="134"/>
        <end position="339"/>
    </location>
</feature>
<reference evidence="9" key="1">
    <citation type="journal article" date="2020" name="Nature">
        <title>Giant virus diversity and host interactions through global metagenomics.</title>
        <authorList>
            <person name="Schulz F."/>
            <person name="Roux S."/>
            <person name="Paez-Espino D."/>
            <person name="Jungbluth S."/>
            <person name="Walsh D.A."/>
            <person name="Denef V.J."/>
            <person name="McMahon K.D."/>
            <person name="Konstantinidis K.T."/>
            <person name="Eloe-Fadrosh E.A."/>
            <person name="Kyrpides N.C."/>
            <person name="Woyke T."/>
        </authorList>
    </citation>
    <scope>NUCLEOTIDE SEQUENCE</scope>
    <source>
        <strain evidence="9">GVMAG-S-1029409-49</strain>
    </source>
</reference>
<dbReference type="Gene3D" id="2.40.50.140">
    <property type="entry name" value="Nucleic acid-binding proteins"/>
    <property type="match status" value="1"/>
</dbReference>
<name>A0A6C0M1F2_9ZZZZ</name>
<dbReference type="PROSITE" id="PS00333">
    <property type="entry name" value="DNA_LIGASE_A2"/>
    <property type="match status" value="1"/>
</dbReference>
<evidence type="ECO:0000256" key="5">
    <source>
        <dbReference type="ARBA" id="ARBA00023204"/>
    </source>
</evidence>
<dbReference type="Pfam" id="PF14743">
    <property type="entry name" value="DNA_ligase_OB_2"/>
    <property type="match status" value="1"/>
</dbReference>
<dbReference type="GO" id="GO:0003910">
    <property type="term" value="F:DNA ligase (ATP) activity"/>
    <property type="evidence" value="ECO:0007669"/>
    <property type="project" value="InterPro"/>
</dbReference>
<dbReference type="InterPro" id="IPR016059">
    <property type="entry name" value="DNA_ligase_ATP-dep_CS"/>
</dbReference>
<dbReference type="PANTHER" id="PTHR47810">
    <property type="entry name" value="DNA LIGASE"/>
    <property type="match status" value="1"/>
</dbReference>
<protein>
    <recommendedName>
        <fullName evidence="10">ATP-dependent DNA ligase family profile domain-containing protein</fullName>
    </recommendedName>
</protein>
<dbReference type="SUPFAM" id="SSF56091">
    <property type="entry name" value="DNA ligase/mRNA capping enzyme, catalytic domain"/>
    <property type="match status" value="1"/>
</dbReference>
<evidence type="ECO:0000259" key="8">
    <source>
        <dbReference type="Pfam" id="PF14743"/>
    </source>
</evidence>
<dbReference type="InterPro" id="IPR050326">
    <property type="entry name" value="NAD_dep_DNA_ligaseB"/>
</dbReference>
<dbReference type="PANTHER" id="PTHR47810:SF1">
    <property type="entry name" value="DNA LIGASE B"/>
    <property type="match status" value="1"/>
</dbReference>
<dbReference type="EMBL" id="MN740610">
    <property type="protein sequence ID" value="QHU35654.1"/>
    <property type="molecule type" value="Genomic_DNA"/>
</dbReference>
<dbReference type="GO" id="GO:0006310">
    <property type="term" value="P:DNA recombination"/>
    <property type="evidence" value="ECO:0007669"/>
    <property type="project" value="InterPro"/>
</dbReference>
<keyword evidence="3" id="KW-0235">DNA replication</keyword>
<evidence type="ECO:0000256" key="4">
    <source>
        <dbReference type="ARBA" id="ARBA00022763"/>
    </source>
</evidence>
<sequence length="425" mass="49400">MQFPPLYNITKTGKTIEWRTWAKGICSYHQFGEVGGKMREPVGRTATETNVGRSNHRTAEEQAILVCKREWASRLDKGYKPKDAEGILLYERVIREKNAQNGNNHGVMNRTKSETTKDRSEKNTSDHVEVAILPMLAHKYLEKRDKYVDFDTGVYIQPKLDGVRCIARLQKNVFSAEGFDIVLTSRNSKQFVFLSHIKDAVKKLLLQPNYNNIVLDGELYMSPSSNVDGIDRFNTVSACCRTVRNTPHEKEMYIEYHVFDLVDLNREFDQETRFRILDDVKKNTRSPYIKYVPYYESHDENDVQKYHTRFIHEGYEGVIVRAVPCLYTKYRSSQLLKYKQFDDREFPIIGASKGEGDEDGCVVWICQTDDGTQFSCRPRGTLEHRKKLYNDYTMYMGSMLTVRFQELTATGVPRFPVGITIRNYE</sequence>
<feature type="region of interest" description="Disordered" evidence="6">
    <location>
        <begin position="101"/>
        <end position="124"/>
    </location>
</feature>
<accession>A0A6C0M1F2</accession>
<evidence type="ECO:0000256" key="2">
    <source>
        <dbReference type="ARBA" id="ARBA00022598"/>
    </source>
</evidence>
<evidence type="ECO:0008006" key="10">
    <source>
        <dbReference type="Google" id="ProtNLM"/>
    </source>
</evidence>
<evidence type="ECO:0000256" key="1">
    <source>
        <dbReference type="ARBA" id="ARBA00001968"/>
    </source>
</evidence>
<evidence type="ECO:0000313" key="9">
    <source>
        <dbReference type="EMBL" id="QHU35654.1"/>
    </source>
</evidence>
<keyword evidence="4" id="KW-0227">DNA damage</keyword>
<dbReference type="InterPro" id="IPR012310">
    <property type="entry name" value="DNA_ligase_ATP-dep_cent"/>
</dbReference>
<organism evidence="9">
    <name type="scientific">viral metagenome</name>
    <dbReference type="NCBI Taxonomy" id="1070528"/>
    <lineage>
        <taxon>unclassified sequences</taxon>
        <taxon>metagenomes</taxon>
        <taxon>organismal metagenomes</taxon>
    </lineage>
</organism>
<dbReference type="AlphaFoldDB" id="A0A6C0M1F2"/>
<evidence type="ECO:0000259" key="7">
    <source>
        <dbReference type="Pfam" id="PF01068"/>
    </source>
</evidence>
<evidence type="ECO:0000256" key="6">
    <source>
        <dbReference type="SAM" id="MobiDB-lite"/>
    </source>
</evidence>
<dbReference type="InterPro" id="IPR029319">
    <property type="entry name" value="DNA_ligase_OB"/>
</dbReference>
<dbReference type="GO" id="GO:0006281">
    <property type="term" value="P:DNA repair"/>
    <property type="evidence" value="ECO:0007669"/>
    <property type="project" value="UniProtKB-KW"/>
</dbReference>
<dbReference type="SUPFAM" id="SSF50249">
    <property type="entry name" value="Nucleic acid-binding proteins"/>
    <property type="match status" value="1"/>
</dbReference>
<evidence type="ECO:0000256" key="3">
    <source>
        <dbReference type="ARBA" id="ARBA00022705"/>
    </source>
</evidence>
<dbReference type="Pfam" id="PF01068">
    <property type="entry name" value="DNA_ligase_A_M"/>
    <property type="match status" value="1"/>
</dbReference>
<dbReference type="GO" id="GO:0006260">
    <property type="term" value="P:DNA replication"/>
    <property type="evidence" value="ECO:0007669"/>
    <property type="project" value="UniProtKB-KW"/>
</dbReference>
<keyword evidence="2" id="KW-0436">Ligase</keyword>
<dbReference type="GO" id="GO:0005524">
    <property type="term" value="F:ATP binding"/>
    <property type="evidence" value="ECO:0007669"/>
    <property type="project" value="InterPro"/>
</dbReference>
<feature type="compositionally biased region" description="Basic and acidic residues" evidence="6">
    <location>
        <begin position="111"/>
        <end position="124"/>
    </location>
</feature>